<proteinExistence type="predicted"/>
<evidence type="ECO:0000256" key="3">
    <source>
        <dbReference type="ARBA" id="ARBA00022801"/>
    </source>
</evidence>
<evidence type="ECO:0000256" key="5">
    <source>
        <dbReference type="ARBA" id="ARBA00023049"/>
    </source>
</evidence>
<dbReference type="PANTHER" id="PTHR30471:SF3">
    <property type="entry name" value="UPF0758 PROTEIN YEES-RELATED"/>
    <property type="match status" value="1"/>
</dbReference>
<dbReference type="Gene3D" id="3.40.140.10">
    <property type="entry name" value="Cytidine Deaminase, domain 2"/>
    <property type="match status" value="1"/>
</dbReference>
<reference evidence="8" key="1">
    <citation type="journal article" date="2019" name="Int. J. Syst. Evol. Microbiol.">
        <title>The Global Catalogue of Microorganisms (GCM) 10K type strain sequencing project: providing services to taxonomists for standard genome sequencing and annotation.</title>
        <authorList>
            <consortium name="The Broad Institute Genomics Platform"/>
            <consortium name="The Broad Institute Genome Sequencing Center for Infectious Disease"/>
            <person name="Wu L."/>
            <person name="Ma J."/>
        </authorList>
    </citation>
    <scope>NUCLEOTIDE SEQUENCE [LARGE SCALE GENOMIC DNA]</scope>
    <source>
        <strain evidence="8">KCTC 22814</strain>
    </source>
</reference>
<organism evidence="7 8">
    <name type="scientific">Sphingobacterium bambusae</name>
    <dbReference type="NCBI Taxonomy" id="662858"/>
    <lineage>
        <taxon>Bacteria</taxon>
        <taxon>Pseudomonadati</taxon>
        <taxon>Bacteroidota</taxon>
        <taxon>Sphingobacteriia</taxon>
        <taxon>Sphingobacteriales</taxon>
        <taxon>Sphingobacteriaceae</taxon>
        <taxon>Sphingobacterium</taxon>
    </lineage>
</organism>
<dbReference type="InterPro" id="IPR025657">
    <property type="entry name" value="RadC_JAB"/>
</dbReference>
<feature type="domain" description="MPN" evidence="6">
    <location>
        <begin position="26"/>
        <end position="152"/>
    </location>
</feature>
<keyword evidence="5" id="KW-0482">Metalloprotease</keyword>
<dbReference type="PANTHER" id="PTHR30471">
    <property type="entry name" value="DNA REPAIR PROTEIN RADC"/>
    <property type="match status" value="1"/>
</dbReference>
<dbReference type="PROSITE" id="PS50249">
    <property type="entry name" value="MPN"/>
    <property type="match status" value="1"/>
</dbReference>
<evidence type="ECO:0000313" key="8">
    <source>
        <dbReference type="Proteomes" id="UP001597525"/>
    </source>
</evidence>
<keyword evidence="3" id="KW-0378">Hydrolase</keyword>
<name>A0ABW6BG87_9SPHI</name>
<keyword evidence="8" id="KW-1185">Reference proteome</keyword>
<keyword evidence="1" id="KW-0645">Protease</keyword>
<keyword evidence="2" id="KW-0479">Metal-binding</keyword>
<evidence type="ECO:0000256" key="2">
    <source>
        <dbReference type="ARBA" id="ARBA00022723"/>
    </source>
</evidence>
<dbReference type="Pfam" id="PF04002">
    <property type="entry name" value="RadC"/>
    <property type="match status" value="1"/>
</dbReference>
<evidence type="ECO:0000259" key="6">
    <source>
        <dbReference type="PROSITE" id="PS50249"/>
    </source>
</evidence>
<sequence>MKNRSIANELRVSYYRNEKLLVEDFKHVNSSKLMDKVFRKIWNTDELDVRESFYAIFFNNRLDVVGYRKIADGGLDSIMIDIRLLMSSGLLCNALRFAVAHNHPSGTLRPSGADRALTRTIIEAGSILSMELLDHIILTTESYYSFRDEGDF</sequence>
<dbReference type="CDD" id="cd08071">
    <property type="entry name" value="MPN_DUF2466"/>
    <property type="match status" value="1"/>
</dbReference>
<keyword evidence="4" id="KW-0862">Zinc</keyword>
<dbReference type="PROSITE" id="PS01302">
    <property type="entry name" value="UPF0758"/>
    <property type="match status" value="1"/>
</dbReference>
<evidence type="ECO:0000256" key="4">
    <source>
        <dbReference type="ARBA" id="ARBA00022833"/>
    </source>
</evidence>
<dbReference type="Proteomes" id="UP001597525">
    <property type="component" value="Unassembled WGS sequence"/>
</dbReference>
<dbReference type="EMBL" id="JBHUPB010000007">
    <property type="protein sequence ID" value="MFD2967745.1"/>
    <property type="molecule type" value="Genomic_DNA"/>
</dbReference>
<comment type="caution">
    <text evidence="7">The sequence shown here is derived from an EMBL/GenBank/DDBJ whole genome shotgun (WGS) entry which is preliminary data.</text>
</comment>
<dbReference type="InterPro" id="IPR020891">
    <property type="entry name" value="UPF0758_CS"/>
</dbReference>
<evidence type="ECO:0000313" key="7">
    <source>
        <dbReference type="EMBL" id="MFD2967745.1"/>
    </source>
</evidence>
<protein>
    <submittedName>
        <fullName evidence="7">JAB domain-containing protein</fullName>
    </submittedName>
</protein>
<dbReference type="InterPro" id="IPR001405">
    <property type="entry name" value="UPF0758"/>
</dbReference>
<dbReference type="InterPro" id="IPR037518">
    <property type="entry name" value="MPN"/>
</dbReference>
<evidence type="ECO:0000256" key="1">
    <source>
        <dbReference type="ARBA" id="ARBA00022670"/>
    </source>
</evidence>
<dbReference type="RefSeq" id="WP_320183021.1">
    <property type="nucleotide sequence ID" value="NZ_CP138332.1"/>
</dbReference>
<gene>
    <name evidence="7" type="ORF">ACFS7Y_10120</name>
</gene>
<accession>A0ABW6BG87</accession>